<protein>
    <recommendedName>
        <fullName evidence="4">Tc1-like transposase DDE domain-containing protein</fullName>
    </recommendedName>
</protein>
<dbReference type="GO" id="GO:0003676">
    <property type="term" value="F:nucleic acid binding"/>
    <property type="evidence" value="ECO:0007669"/>
    <property type="project" value="InterPro"/>
</dbReference>
<proteinExistence type="predicted"/>
<comment type="caution">
    <text evidence="2">The sequence shown here is derived from an EMBL/GenBank/DDBJ whole genome shotgun (WGS) entry which is preliminary data.</text>
</comment>
<dbReference type="Gene3D" id="3.30.420.10">
    <property type="entry name" value="Ribonuclease H-like superfamily/Ribonuclease H"/>
    <property type="match status" value="1"/>
</dbReference>
<dbReference type="AlphaFoldDB" id="A0A2N5VC61"/>
<gene>
    <name evidence="2" type="ORF">PCASD_08156</name>
</gene>
<dbReference type="PANTHER" id="PTHR35871:SF1">
    <property type="entry name" value="CXC1-LIKE CYSTEINE CLUSTER ASSOCIATED WITH KDZ TRANSPOSASES DOMAIN-CONTAINING PROTEIN"/>
    <property type="match status" value="1"/>
</dbReference>
<name>A0A2N5VC61_9BASI</name>
<feature type="compositionally biased region" description="Acidic residues" evidence="1">
    <location>
        <begin position="129"/>
        <end position="140"/>
    </location>
</feature>
<dbReference type="EMBL" id="PGCI01000030">
    <property type="protein sequence ID" value="PLW47585.1"/>
    <property type="molecule type" value="Genomic_DNA"/>
</dbReference>
<dbReference type="PANTHER" id="PTHR35871">
    <property type="entry name" value="EXPRESSED PROTEIN"/>
    <property type="match status" value="1"/>
</dbReference>
<evidence type="ECO:0000256" key="1">
    <source>
        <dbReference type="SAM" id="MobiDB-lite"/>
    </source>
</evidence>
<evidence type="ECO:0000313" key="2">
    <source>
        <dbReference type="EMBL" id="PLW47585.1"/>
    </source>
</evidence>
<evidence type="ECO:0000313" key="3">
    <source>
        <dbReference type="Proteomes" id="UP000235392"/>
    </source>
</evidence>
<feature type="region of interest" description="Disordered" evidence="1">
    <location>
        <begin position="129"/>
        <end position="149"/>
    </location>
</feature>
<dbReference type="Proteomes" id="UP000235392">
    <property type="component" value="Unassembled WGS sequence"/>
</dbReference>
<organism evidence="2 3">
    <name type="scientific">Puccinia coronata f. sp. avenae</name>
    <dbReference type="NCBI Taxonomy" id="200324"/>
    <lineage>
        <taxon>Eukaryota</taxon>
        <taxon>Fungi</taxon>
        <taxon>Dikarya</taxon>
        <taxon>Basidiomycota</taxon>
        <taxon>Pucciniomycotina</taxon>
        <taxon>Pucciniomycetes</taxon>
        <taxon>Pucciniales</taxon>
        <taxon>Pucciniaceae</taxon>
        <taxon>Puccinia</taxon>
    </lineage>
</organism>
<dbReference type="InterPro" id="IPR036397">
    <property type="entry name" value="RNaseH_sf"/>
</dbReference>
<accession>A0A2N5VC61</accession>
<reference evidence="2 3" key="1">
    <citation type="submission" date="2017-11" db="EMBL/GenBank/DDBJ databases">
        <title>De novo assembly and phasing of dikaryotic genomes from two isolates of Puccinia coronata f. sp. avenae, the causal agent of oat crown rust.</title>
        <authorList>
            <person name="Miller M.E."/>
            <person name="Zhang Y."/>
            <person name="Omidvar V."/>
            <person name="Sperschneider J."/>
            <person name="Schwessinger B."/>
            <person name="Raley C."/>
            <person name="Palmer J.M."/>
            <person name="Garnica D."/>
            <person name="Upadhyaya N."/>
            <person name="Rathjen J."/>
            <person name="Taylor J.M."/>
            <person name="Park R.F."/>
            <person name="Dodds P.N."/>
            <person name="Hirsch C.D."/>
            <person name="Kianian S.F."/>
            <person name="Figueroa M."/>
        </authorList>
    </citation>
    <scope>NUCLEOTIDE SEQUENCE [LARGE SCALE GENOMIC DNA]</scope>
    <source>
        <strain evidence="2">12SD80</strain>
    </source>
</reference>
<evidence type="ECO:0008006" key="4">
    <source>
        <dbReference type="Google" id="ProtNLM"/>
    </source>
</evidence>
<sequence length="515" mass="57662">MAAEAAPIHTVSESSNDGIEVLDQGGVKVLDQGGVKALDQGGIEVLDQGGIEALDEDADEDEIQLLDVAPSTVVREDQSPIQNDNPCMDNFEPPFRPKNNNPELSDFHKAEIKSRNQANDLVNYYDLSIDDETSDDDSDKSEDKDKPYQDVWPIFAGDISASTIPEAVKHCQLKSGQKMYQQPVENPNSSSQKLVPAAIPKQTKHDRKKQHIQALGENNTMMQNYLIKLTPVQSSTPDLAIDPDLASATLIDTETAAPNLVNPQAQRDWIDSRLAHLLEQRLAAPQKPPTPTKSEKARARWEALNSALNTATLRYQEKEKKDKKFKFPQSMMNNIYQFNNLQLKHALLGTPSPSNTASLEAAQSALNQRSLTTSPPNPRSGLYLSRSIQKEAKHIINNQHLSGTMIEDAGHVCLFLPKFHCELNPIELFWSFIKESYQKQSHTAVSFPACKALFEQVRQSCPLLTIRKYFQQTKRQLSVYRQGYNRAQSEVLMKKYSSHCCIPRRAAMDIDVLNA</sequence>